<dbReference type="GO" id="GO:0048013">
    <property type="term" value="P:ephrin receptor signaling pathway"/>
    <property type="evidence" value="ECO:0007669"/>
    <property type="project" value="TreeGrafter"/>
</dbReference>
<keyword evidence="5" id="KW-1185">Reference proteome</keyword>
<feature type="domain" description="SH2" evidence="3">
    <location>
        <begin position="137"/>
        <end position="232"/>
    </location>
</feature>
<dbReference type="GO" id="GO:0035591">
    <property type="term" value="F:signaling adaptor activity"/>
    <property type="evidence" value="ECO:0007669"/>
    <property type="project" value="TreeGrafter"/>
</dbReference>
<sequence>MLLFVVLGRKNTNVGWFPGNYVDIAQEQMYSKPSEQTVDVTSPPLDIVITLYQFSSNNLEELNFNKDERLEIIEKPEEDPSGGGLEIALAKLVYTQKCSSDGGDNHQAQVDEYNYRDDDCHGRMEYAKGLKYESKEWFYGKITRSEAENWLGRFADHGDFLIRQSETNVGDFTVSVKASTKNRHFLVNSANNETTFKIGQQVFGSLDELIDHYTRHPIYRGESEKLYLVKPFNCDETLYLHQNQRDYNRLHYKDQTT</sequence>
<dbReference type="Gene3D" id="3.30.505.10">
    <property type="entry name" value="SH2 domain"/>
    <property type="match status" value="1"/>
</dbReference>
<keyword evidence="1 2" id="KW-0727">SH2 domain</keyword>
<evidence type="ECO:0000313" key="5">
    <source>
        <dbReference type="Proteomes" id="UP000593567"/>
    </source>
</evidence>
<dbReference type="SUPFAM" id="SSF50044">
    <property type="entry name" value="SH3-domain"/>
    <property type="match status" value="1"/>
</dbReference>
<dbReference type="Pfam" id="PF00017">
    <property type="entry name" value="SH2"/>
    <property type="match status" value="1"/>
</dbReference>
<dbReference type="GO" id="GO:0030971">
    <property type="term" value="F:receptor tyrosine kinase binding"/>
    <property type="evidence" value="ECO:0007669"/>
    <property type="project" value="TreeGrafter"/>
</dbReference>
<gene>
    <name evidence="4" type="ORF">EB796_005632</name>
</gene>
<name>A0A7J7KBP7_BUGNE</name>
<dbReference type="SUPFAM" id="SSF55550">
    <property type="entry name" value="SH2 domain"/>
    <property type="match status" value="1"/>
</dbReference>
<dbReference type="EMBL" id="VXIV02000788">
    <property type="protein sequence ID" value="KAF6036059.1"/>
    <property type="molecule type" value="Genomic_DNA"/>
</dbReference>
<dbReference type="GO" id="GO:0005737">
    <property type="term" value="C:cytoplasm"/>
    <property type="evidence" value="ECO:0007669"/>
    <property type="project" value="TreeGrafter"/>
</dbReference>
<organism evidence="4 5">
    <name type="scientific">Bugula neritina</name>
    <name type="common">Brown bryozoan</name>
    <name type="synonym">Sertularia neritina</name>
    <dbReference type="NCBI Taxonomy" id="10212"/>
    <lineage>
        <taxon>Eukaryota</taxon>
        <taxon>Metazoa</taxon>
        <taxon>Spiralia</taxon>
        <taxon>Lophotrochozoa</taxon>
        <taxon>Bryozoa</taxon>
        <taxon>Gymnolaemata</taxon>
        <taxon>Cheilostomatida</taxon>
        <taxon>Flustrina</taxon>
        <taxon>Buguloidea</taxon>
        <taxon>Bugulidae</taxon>
        <taxon>Bugula</taxon>
    </lineage>
</organism>
<dbReference type="PRINTS" id="PR00401">
    <property type="entry name" value="SH2DOMAIN"/>
</dbReference>
<protein>
    <submittedName>
        <fullName evidence="4">Dock</fullName>
    </submittedName>
</protein>
<evidence type="ECO:0000259" key="3">
    <source>
        <dbReference type="PROSITE" id="PS50001"/>
    </source>
</evidence>
<evidence type="ECO:0000313" key="4">
    <source>
        <dbReference type="EMBL" id="KAF6036059.1"/>
    </source>
</evidence>
<dbReference type="InterPro" id="IPR000980">
    <property type="entry name" value="SH2"/>
</dbReference>
<proteinExistence type="predicted"/>
<dbReference type="GO" id="GO:0016477">
    <property type="term" value="P:cell migration"/>
    <property type="evidence" value="ECO:0007669"/>
    <property type="project" value="TreeGrafter"/>
</dbReference>
<dbReference type="PANTHER" id="PTHR19969:SF14">
    <property type="entry name" value="DREADLOCKS, ISOFORM B"/>
    <property type="match status" value="1"/>
</dbReference>
<dbReference type="Proteomes" id="UP000593567">
    <property type="component" value="Unassembled WGS sequence"/>
</dbReference>
<dbReference type="AlphaFoldDB" id="A0A7J7KBP7"/>
<comment type="caution">
    <text evidence="4">The sequence shown here is derived from an EMBL/GenBank/DDBJ whole genome shotgun (WGS) entry which is preliminary data.</text>
</comment>
<dbReference type="PANTHER" id="PTHR19969">
    <property type="entry name" value="SH2-SH3 ADAPTOR PROTEIN-RELATED"/>
    <property type="match status" value="1"/>
</dbReference>
<reference evidence="4" key="1">
    <citation type="submission" date="2020-06" db="EMBL/GenBank/DDBJ databases">
        <title>Draft genome of Bugula neritina, a colonial animal packing powerful symbionts and potential medicines.</title>
        <authorList>
            <person name="Rayko M."/>
        </authorList>
    </citation>
    <scope>NUCLEOTIDE SEQUENCE [LARGE SCALE GENOMIC DNA]</scope>
    <source>
        <strain evidence="4">Kwan_BN1</strain>
    </source>
</reference>
<dbReference type="Gene3D" id="2.30.30.40">
    <property type="entry name" value="SH3 Domains"/>
    <property type="match status" value="1"/>
</dbReference>
<accession>A0A7J7KBP7</accession>
<dbReference type="OrthoDB" id="5914531at2759"/>
<dbReference type="PROSITE" id="PS50001">
    <property type="entry name" value="SH2"/>
    <property type="match status" value="1"/>
</dbReference>
<evidence type="ECO:0000256" key="2">
    <source>
        <dbReference type="PROSITE-ProRule" id="PRU00191"/>
    </source>
</evidence>
<dbReference type="SMART" id="SM00252">
    <property type="entry name" value="SH2"/>
    <property type="match status" value="1"/>
</dbReference>
<evidence type="ECO:0000256" key="1">
    <source>
        <dbReference type="ARBA" id="ARBA00022999"/>
    </source>
</evidence>
<dbReference type="InterPro" id="IPR051184">
    <property type="entry name" value="Tyrosine-phos_adapter"/>
</dbReference>
<dbReference type="InterPro" id="IPR036860">
    <property type="entry name" value="SH2_dom_sf"/>
</dbReference>
<dbReference type="InterPro" id="IPR036028">
    <property type="entry name" value="SH3-like_dom_sf"/>
</dbReference>